<dbReference type="Gene3D" id="3.80.10.10">
    <property type="entry name" value="Ribonuclease Inhibitor"/>
    <property type="match status" value="1"/>
</dbReference>
<dbReference type="InterPro" id="IPR001810">
    <property type="entry name" value="F-box_dom"/>
</dbReference>
<sequence>MMSHTANEDAQLLSLPVELLENILVRVQSDELKALRQTSKFLQKLTTPRLYARFTLYPHIRSFERLLSIAESEDLRRYVRHLTYDTGYLGLTDRFIRRLQSVWSSEISVDEKKKAIEHAHVINSQKIRAEVAMDNMVQLNYLERAFTALVNLRHIVVEDSSEHLNEGFTREELPSFYAQLAEETCGRYPHTRLERGTLGVRHLARATYTHAVLIAASKLSQPLQHLELNGLSWQNFLQQGTFSKFRSLFQRNMAGLKSLNLYAEGIGYFPDTRAMANLQTLLRAAENLEELTLSDRWCDDIRLYGPDLVDDDIGTTCNSMFQSRPGEQNPLSVPAQLIWSPKLRYLDLYGITISAKEFKNVLKPCCETLEFISLANIMLMPEDFSVIRGIEIPRACWVNMLKWMQRHLKNLKSLNINARLTNGGMQHWHVDPFMRDENSLRMRVYSFLLKGGPCPLEHVAIKPGDFDLKKKTWKGAVPELLETPEYAGDESWMMEYNDESDIESALNDDDDIMDDWEVETDLDEEDWNEEDEDDDDIFPHGFPGMFPPGMGLLQGTLPGAPPPPALM</sequence>
<name>A0ABR0RY21_9EURO</name>
<comment type="caution">
    <text evidence="2">The sequence shown here is derived from an EMBL/GenBank/DDBJ whole genome shotgun (WGS) entry which is preliminary data.</text>
</comment>
<evidence type="ECO:0000313" key="3">
    <source>
        <dbReference type="Proteomes" id="UP001334248"/>
    </source>
</evidence>
<dbReference type="EMBL" id="JAVHJV010000002">
    <property type="protein sequence ID" value="KAK5945481.1"/>
    <property type="molecule type" value="Genomic_DNA"/>
</dbReference>
<dbReference type="PROSITE" id="PS50181">
    <property type="entry name" value="FBOX"/>
    <property type="match status" value="1"/>
</dbReference>
<organism evidence="2 3">
    <name type="scientific">Knufia obscura</name>
    <dbReference type="NCBI Taxonomy" id="1635080"/>
    <lineage>
        <taxon>Eukaryota</taxon>
        <taxon>Fungi</taxon>
        <taxon>Dikarya</taxon>
        <taxon>Ascomycota</taxon>
        <taxon>Pezizomycotina</taxon>
        <taxon>Eurotiomycetes</taxon>
        <taxon>Chaetothyriomycetidae</taxon>
        <taxon>Chaetothyriales</taxon>
        <taxon>Trichomeriaceae</taxon>
        <taxon>Knufia</taxon>
    </lineage>
</organism>
<reference evidence="2 3" key="1">
    <citation type="journal article" date="2023" name="Res Sq">
        <title>Genomic and morphological characterization of Knufia obscura isolated from the Mars 2020 spacecraft assembly facility.</title>
        <authorList>
            <person name="Chander A.M."/>
            <person name="Teixeira M.M."/>
            <person name="Singh N.K."/>
            <person name="Williams M.P."/>
            <person name="Parker C.W."/>
            <person name="Leo P."/>
            <person name="Stajich J.E."/>
            <person name="Torok T."/>
            <person name="Tighe S."/>
            <person name="Mason C.E."/>
            <person name="Venkateswaran K."/>
        </authorList>
    </citation>
    <scope>NUCLEOTIDE SEQUENCE [LARGE SCALE GENOMIC DNA]</scope>
    <source>
        <strain evidence="2 3">CCFEE 5817</strain>
    </source>
</reference>
<evidence type="ECO:0000313" key="2">
    <source>
        <dbReference type="EMBL" id="KAK5945481.1"/>
    </source>
</evidence>
<dbReference type="RefSeq" id="XP_064733571.1">
    <property type="nucleotide sequence ID" value="XM_064871118.1"/>
</dbReference>
<feature type="domain" description="F-box" evidence="1">
    <location>
        <begin position="9"/>
        <end position="54"/>
    </location>
</feature>
<keyword evidence="3" id="KW-1185">Reference proteome</keyword>
<proteinExistence type="predicted"/>
<protein>
    <recommendedName>
        <fullName evidence="1">F-box domain-containing protein</fullName>
    </recommendedName>
</protein>
<dbReference type="Proteomes" id="UP001334248">
    <property type="component" value="Unassembled WGS sequence"/>
</dbReference>
<gene>
    <name evidence="2" type="ORF">PMZ80_002686</name>
</gene>
<accession>A0ABR0RY21</accession>
<dbReference type="GeneID" id="89996135"/>
<dbReference type="InterPro" id="IPR032675">
    <property type="entry name" value="LRR_dom_sf"/>
</dbReference>
<evidence type="ECO:0000259" key="1">
    <source>
        <dbReference type="PROSITE" id="PS50181"/>
    </source>
</evidence>
<dbReference type="InterPro" id="IPR036047">
    <property type="entry name" value="F-box-like_dom_sf"/>
</dbReference>
<dbReference type="SUPFAM" id="SSF81383">
    <property type="entry name" value="F-box domain"/>
    <property type="match status" value="1"/>
</dbReference>
<dbReference type="SUPFAM" id="SSF52047">
    <property type="entry name" value="RNI-like"/>
    <property type="match status" value="1"/>
</dbReference>